<dbReference type="Proteomes" id="UP001597120">
    <property type="component" value="Unassembled WGS sequence"/>
</dbReference>
<dbReference type="InterPro" id="IPR009403">
    <property type="entry name" value="UPF0637"/>
</dbReference>
<comment type="caution">
    <text evidence="2">The sequence shown here is derived from an EMBL/GenBank/DDBJ whole genome shotgun (WGS) entry which is preliminary data.</text>
</comment>
<dbReference type="Gene3D" id="3.30.930.20">
    <property type="entry name" value="Protein of unknown function DUF1054"/>
    <property type="match status" value="1"/>
</dbReference>
<comment type="similarity">
    <text evidence="1">Belongs to the UPF0637 family.</text>
</comment>
<dbReference type="PIRSF" id="PIRSF021332">
    <property type="entry name" value="DUF1054"/>
    <property type="match status" value="1"/>
</dbReference>
<dbReference type="EMBL" id="JBHTIU010000036">
    <property type="protein sequence ID" value="MFD0869806.1"/>
    <property type="molecule type" value="Genomic_DNA"/>
</dbReference>
<dbReference type="SUPFAM" id="SSF142913">
    <property type="entry name" value="YktB/PF0168-like"/>
    <property type="match status" value="1"/>
</dbReference>
<organism evidence="2 3">
    <name type="scientific">Paenibacillus residui</name>
    <dbReference type="NCBI Taxonomy" id="629724"/>
    <lineage>
        <taxon>Bacteria</taxon>
        <taxon>Bacillati</taxon>
        <taxon>Bacillota</taxon>
        <taxon>Bacilli</taxon>
        <taxon>Bacillales</taxon>
        <taxon>Paenibacillaceae</taxon>
        <taxon>Paenibacillus</taxon>
    </lineage>
</organism>
<sequence length="207" mass="23890">MTFQGFSQQDFKALTIDGLEPRMEAIIGIIRPKLTELGELLAPSLSALCGEPMFPHVAKHARRTVNPPNDTWVAWANNRRGYKAHPHFQLGLWSTHLFLQFAIIYESTNKAVFADKLLDNLAEVKQAIPDHFYWSDDHTRPETVPHRDMNEEDWIQWMDKLKKVKKAEVLCGLRIERNDPLLKNGKKLIGLAEQTFETLVPLYRIAF</sequence>
<accession>A0ABW3D8X8</accession>
<dbReference type="InterPro" id="IPR053707">
    <property type="entry name" value="UPF0637_domain_sf"/>
</dbReference>
<evidence type="ECO:0000313" key="2">
    <source>
        <dbReference type="EMBL" id="MFD0869806.1"/>
    </source>
</evidence>
<evidence type="ECO:0000313" key="3">
    <source>
        <dbReference type="Proteomes" id="UP001597120"/>
    </source>
</evidence>
<evidence type="ECO:0000256" key="1">
    <source>
        <dbReference type="HAMAP-Rule" id="MF_01851"/>
    </source>
</evidence>
<reference evidence="3" key="1">
    <citation type="journal article" date="2019" name="Int. J. Syst. Evol. Microbiol.">
        <title>The Global Catalogue of Microorganisms (GCM) 10K type strain sequencing project: providing services to taxonomists for standard genome sequencing and annotation.</title>
        <authorList>
            <consortium name="The Broad Institute Genomics Platform"/>
            <consortium name="The Broad Institute Genome Sequencing Center for Infectious Disease"/>
            <person name="Wu L."/>
            <person name="Ma J."/>
        </authorList>
    </citation>
    <scope>NUCLEOTIDE SEQUENCE [LARGE SCALE GENOMIC DNA]</scope>
    <source>
        <strain evidence="3">CCUG 57263</strain>
    </source>
</reference>
<gene>
    <name evidence="2" type="ORF">ACFQ03_11645</name>
</gene>
<dbReference type="HAMAP" id="MF_01851">
    <property type="entry name" value="UPF0637"/>
    <property type="match status" value="1"/>
</dbReference>
<dbReference type="RefSeq" id="WP_150959738.1">
    <property type="nucleotide sequence ID" value="NZ_JBHTIU010000036.1"/>
</dbReference>
<proteinExistence type="inferred from homology"/>
<protein>
    <recommendedName>
        <fullName evidence="1">UPF0637 protein ACFQ03_11645</fullName>
    </recommendedName>
</protein>
<dbReference type="Pfam" id="PF06335">
    <property type="entry name" value="DUF1054"/>
    <property type="match status" value="1"/>
</dbReference>
<keyword evidence="3" id="KW-1185">Reference proteome</keyword>
<name>A0ABW3D8X8_9BACL</name>